<evidence type="ECO:0000313" key="20">
    <source>
        <dbReference type="Proteomes" id="UP000091929"/>
    </source>
</evidence>
<evidence type="ECO:0000256" key="10">
    <source>
        <dbReference type="ARBA" id="ARBA00026033"/>
    </source>
</evidence>
<dbReference type="PATRIC" id="fig|1706437.3.peg.1331"/>
<proteinExistence type="inferred from homology"/>
<dbReference type="InterPro" id="IPR006935">
    <property type="entry name" value="Helicase/UvrB_N"/>
</dbReference>
<dbReference type="InterPro" id="IPR004807">
    <property type="entry name" value="UvrB"/>
</dbReference>
<feature type="short sequence motif" description="Beta-hairpin" evidence="12">
    <location>
        <begin position="91"/>
        <end position="114"/>
    </location>
</feature>
<keyword evidence="7 12" id="KW-0067">ATP-binding</keyword>
<dbReference type="EMBL" id="LNGF01000029">
    <property type="protein sequence ID" value="KYC47223.1"/>
    <property type="molecule type" value="Genomic_DNA"/>
</dbReference>
<evidence type="ECO:0000256" key="8">
    <source>
        <dbReference type="ARBA" id="ARBA00022881"/>
    </source>
</evidence>
<dbReference type="GO" id="GO:0003677">
    <property type="term" value="F:DNA binding"/>
    <property type="evidence" value="ECO:0007669"/>
    <property type="project" value="UniProtKB-UniRule"/>
</dbReference>
<dbReference type="PATRIC" id="fig|1706438.3.peg.1657"/>
<comment type="function">
    <text evidence="12">The UvrABC repair system catalyzes the recognition and processing of DNA lesions. A damage recognition complex composed of 2 UvrA and 2 UvrB subunits scans DNA for abnormalities. Upon binding of the UvrA(2)B(2) complex to a putative damaged site, the DNA wraps around one UvrB monomer. DNA wrap is dependent on ATP binding by UvrB and probably causes local melting of the DNA helix, facilitating insertion of UvrB beta-hairpin between the DNA strands. Then UvrB probes one DNA strand for the presence of a lesion. If a lesion is found the UvrA subunits dissociate and the UvrB-DNA preincision complex is formed. This complex is subsequently bound by UvrC and the second UvrB is released. If no lesion is found, the DNA wraps around the other UvrB subunit that will check the other stand for damage.</text>
</comment>
<evidence type="ECO:0000256" key="11">
    <source>
        <dbReference type="ARBA" id="ARBA00029504"/>
    </source>
</evidence>
<dbReference type="InterPro" id="IPR001650">
    <property type="entry name" value="Helicase_C-like"/>
</dbReference>
<keyword evidence="4 12" id="KW-0547">Nucleotide-binding</keyword>
<keyword evidence="9 12" id="KW-0234">DNA repair</keyword>
<name>A0A150IQG9_9EURY</name>
<accession>A0A150IVZ3</accession>
<evidence type="ECO:0000313" key="17">
    <source>
        <dbReference type="EMBL" id="KYC44708.1"/>
    </source>
</evidence>
<dbReference type="InterPro" id="IPR001943">
    <property type="entry name" value="UVR_dom"/>
</dbReference>
<dbReference type="Gene3D" id="4.10.860.10">
    <property type="entry name" value="UVR domain"/>
    <property type="match status" value="1"/>
</dbReference>
<evidence type="ECO:0000313" key="21">
    <source>
        <dbReference type="Proteomes" id="UP000092401"/>
    </source>
</evidence>
<keyword evidence="12 13" id="KW-0742">SOS response</keyword>
<dbReference type="GO" id="GO:0005524">
    <property type="term" value="F:ATP binding"/>
    <property type="evidence" value="ECO:0007669"/>
    <property type="project" value="UniProtKB-UniRule"/>
</dbReference>
<dbReference type="Pfam" id="PF17757">
    <property type="entry name" value="UvrB_inter"/>
    <property type="match status" value="1"/>
</dbReference>
<dbReference type="PANTHER" id="PTHR24029">
    <property type="entry name" value="UVRABC SYSTEM PROTEIN B"/>
    <property type="match status" value="1"/>
</dbReference>
<dbReference type="GO" id="GO:0009381">
    <property type="term" value="F:excinuclease ABC activity"/>
    <property type="evidence" value="ECO:0007669"/>
    <property type="project" value="UniProtKB-UniRule"/>
</dbReference>
<organism evidence="18 20">
    <name type="scientific">Candidatus Methanofastidiosum methylothiophilum</name>
    <dbReference type="NCBI Taxonomy" id="1705564"/>
    <lineage>
        <taxon>Archaea</taxon>
        <taxon>Methanobacteriati</taxon>
        <taxon>Methanobacteriota</taxon>
        <taxon>Stenosarchaea group</taxon>
        <taxon>Candidatus Methanofastidiosia</taxon>
        <taxon>Candidatus Methanofastidiosales</taxon>
        <taxon>Candidatus Methanofastidiosaceae</taxon>
        <taxon>Candidatus Methanofastidiosum</taxon>
    </lineage>
</organism>
<feature type="domain" description="Helicase C-terminal" evidence="16">
    <location>
        <begin position="428"/>
        <end position="590"/>
    </location>
</feature>
<dbReference type="Pfam" id="PF04851">
    <property type="entry name" value="ResIII"/>
    <property type="match status" value="1"/>
</dbReference>
<dbReference type="CDD" id="cd18790">
    <property type="entry name" value="SF2_C_UvrB"/>
    <property type="match status" value="1"/>
</dbReference>
<sequence length="646" mass="74275">MGDFKLYSEFQPNGDQPQAITQLNEGLKKGYKYQTLLGVTGSGKTFTIANLIEKFNKPTLVISPNKTLAAQLYSEFKSFFPNNAVEYFVSYYDYYQPEAYLPHTDTYIEKDVSINEELTRMRHSATASLLSRSDCIVVASVSCIYGLGAPETYKEMGTFIRKNEHIDRDDFLRKLVSMQYKRDDSDFKSGTFRARGDVVELFPLFTDYVVRVEFFGDEITNIRKIHPINFTNMGEIENIYIYPASHYLIPEETLGKVITEIQNELEGVLADLNSKGKFIEAHRIETRTKYDIEMMQEMGYCKGIENYSRYFSGRKAGEKPDTLINYFPKDFLLIIDESHITVPQIRGMYEGDRSRKETLVSYGFRLPSALDNRPLKWNEFESLLNQVIFVSATPADYELSTSEKVVEQIVRPTGLIDPVVIIKKREGQIDDLVSEVKKRIQNNERTLVLTLTKRMAEDLTDYLLELGINARYLHSEIDTLERVKLLSELRAGAYDCLVGINLLREGLDLPEVSLIAILDADKEGYLRSTTSLIQIMGRVARNISGTVIMYADTVTSSMKKAISETDRRRKIQSDYNIKNNIIPKTIKKKIDLPEKEQEEYKITKVEDPEEYLAYLHDEMINAANNLDFEKAAYIRDRIKELSILLD</sequence>
<evidence type="ECO:0000256" key="1">
    <source>
        <dbReference type="ARBA" id="ARBA00004496"/>
    </source>
</evidence>
<dbReference type="NCBIfam" id="TIGR00631">
    <property type="entry name" value="uvrb"/>
    <property type="match status" value="1"/>
</dbReference>
<evidence type="ECO:0000256" key="12">
    <source>
        <dbReference type="HAMAP-Rule" id="MF_00204"/>
    </source>
</evidence>
<dbReference type="GO" id="GO:0009380">
    <property type="term" value="C:excinuclease repair complex"/>
    <property type="evidence" value="ECO:0007669"/>
    <property type="project" value="InterPro"/>
</dbReference>
<dbReference type="InterPro" id="IPR036876">
    <property type="entry name" value="UVR_dom_sf"/>
</dbReference>
<dbReference type="GO" id="GO:0005737">
    <property type="term" value="C:cytoplasm"/>
    <property type="evidence" value="ECO:0007669"/>
    <property type="project" value="UniProtKB-SubCell"/>
</dbReference>
<dbReference type="GO" id="GO:0016887">
    <property type="term" value="F:ATP hydrolysis activity"/>
    <property type="evidence" value="ECO:0007669"/>
    <property type="project" value="InterPro"/>
</dbReference>
<evidence type="ECO:0000259" key="14">
    <source>
        <dbReference type="PROSITE" id="PS50151"/>
    </source>
</evidence>
<dbReference type="PROSITE" id="PS51192">
    <property type="entry name" value="HELICASE_ATP_BIND_1"/>
    <property type="match status" value="1"/>
</dbReference>
<evidence type="ECO:0000256" key="4">
    <source>
        <dbReference type="ARBA" id="ARBA00022741"/>
    </source>
</evidence>
<evidence type="ECO:0000259" key="16">
    <source>
        <dbReference type="PROSITE" id="PS51194"/>
    </source>
</evidence>
<dbReference type="SMART" id="SM00490">
    <property type="entry name" value="HELICc"/>
    <property type="match status" value="1"/>
</dbReference>
<evidence type="ECO:0000256" key="13">
    <source>
        <dbReference type="RuleBase" id="RU003587"/>
    </source>
</evidence>
<dbReference type="SMART" id="SM00487">
    <property type="entry name" value="DEXDc"/>
    <property type="match status" value="1"/>
</dbReference>
<evidence type="ECO:0000256" key="6">
    <source>
        <dbReference type="ARBA" id="ARBA00022769"/>
    </source>
</evidence>
<dbReference type="Proteomes" id="UP000091929">
    <property type="component" value="Unassembled WGS sequence"/>
</dbReference>
<dbReference type="InterPro" id="IPR024759">
    <property type="entry name" value="UvrB_YAD/RRR_dom"/>
</dbReference>
<evidence type="ECO:0000256" key="9">
    <source>
        <dbReference type="ARBA" id="ARBA00023204"/>
    </source>
</evidence>
<dbReference type="PROSITE" id="PS50151">
    <property type="entry name" value="UVR"/>
    <property type="match status" value="1"/>
</dbReference>
<dbReference type="Proteomes" id="UP000092401">
    <property type="component" value="Unassembled WGS sequence"/>
</dbReference>
<evidence type="ECO:0000256" key="2">
    <source>
        <dbReference type="ARBA" id="ARBA00008533"/>
    </source>
</evidence>
<dbReference type="EMBL" id="LNJC01000045">
    <property type="protein sequence ID" value="KYC49157.1"/>
    <property type="molecule type" value="Genomic_DNA"/>
</dbReference>
<dbReference type="InterPro" id="IPR014001">
    <property type="entry name" value="Helicase_ATP-bd"/>
</dbReference>
<dbReference type="HAMAP" id="MF_00204">
    <property type="entry name" value="UvrB"/>
    <property type="match status" value="1"/>
</dbReference>
<feature type="domain" description="Helicase ATP-binding" evidence="15">
    <location>
        <begin position="25"/>
        <end position="177"/>
    </location>
</feature>
<protein>
    <recommendedName>
        <fullName evidence="11 12">UvrABC system protein B</fullName>
        <shortName evidence="12">Protein UvrB</shortName>
    </recommendedName>
    <alternativeName>
        <fullName evidence="12">Excinuclease ABC subunit B</fullName>
    </alternativeName>
</protein>
<dbReference type="SUPFAM" id="SSF52540">
    <property type="entry name" value="P-loop containing nucleoside triphosphate hydrolases"/>
    <property type="match status" value="2"/>
</dbReference>
<keyword evidence="8 12" id="KW-0267">Excision nuclease</keyword>
<keyword evidence="5 12" id="KW-0227">DNA damage</keyword>
<keyword evidence="6 12" id="KW-0228">DNA excision</keyword>
<keyword evidence="3 12" id="KW-0963">Cytoplasm</keyword>
<dbReference type="Gene3D" id="3.40.50.300">
    <property type="entry name" value="P-loop containing nucleotide triphosphate hydrolases"/>
    <property type="match status" value="3"/>
</dbReference>
<dbReference type="PANTHER" id="PTHR24029:SF0">
    <property type="entry name" value="UVRABC SYSTEM PROTEIN B"/>
    <property type="match status" value="1"/>
</dbReference>
<comment type="similarity">
    <text evidence="2 12 13">Belongs to the UvrB family.</text>
</comment>
<evidence type="ECO:0000256" key="5">
    <source>
        <dbReference type="ARBA" id="ARBA00022763"/>
    </source>
</evidence>
<dbReference type="NCBIfam" id="NF003673">
    <property type="entry name" value="PRK05298.1"/>
    <property type="match status" value="1"/>
</dbReference>
<dbReference type="Pfam" id="PF02151">
    <property type="entry name" value="UVR"/>
    <property type="match status" value="1"/>
</dbReference>
<comment type="subunit">
    <text evidence="10 12 13">Forms a heterotetramer with UvrA during the search for lesions. Interacts with UvrC in an incision complex.</text>
</comment>
<comment type="caution">
    <text evidence="18">The sequence shown here is derived from an EMBL/GenBank/DDBJ whole genome shotgun (WGS) entry which is preliminary data.</text>
</comment>
<evidence type="ECO:0000256" key="3">
    <source>
        <dbReference type="ARBA" id="ARBA00022490"/>
    </source>
</evidence>
<feature type="binding site" evidence="12">
    <location>
        <begin position="38"/>
        <end position="45"/>
    </location>
    <ligand>
        <name>ATP</name>
        <dbReference type="ChEBI" id="CHEBI:30616"/>
    </ligand>
</feature>
<dbReference type="GO" id="GO:0009432">
    <property type="term" value="P:SOS response"/>
    <property type="evidence" value="ECO:0007669"/>
    <property type="project" value="UniProtKB-UniRule"/>
</dbReference>
<evidence type="ECO:0000313" key="18">
    <source>
        <dbReference type="EMBL" id="KYC47223.1"/>
    </source>
</evidence>
<accession>A0A150IIL1</accession>
<dbReference type="PROSITE" id="PS51194">
    <property type="entry name" value="HELICASE_CTER"/>
    <property type="match status" value="1"/>
</dbReference>
<evidence type="ECO:0000313" key="19">
    <source>
        <dbReference type="EMBL" id="KYC49157.1"/>
    </source>
</evidence>
<comment type="domain">
    <text evidence="12">The beta-hairpin motif is involved in DNA binding.</text>
</comment>
<gene>
    <name evidence="12" type="primary">uvrB</name>
    <name evidence="17" type="ORF">APG10_01494</name>
    <name evidence="18" type="ORF">APG11_01321</name>
    <name evidence="19" type="ORF">APG12_01653</name>
</gene>
<dbReference type="GO" id="GO:0120545">
    <property type="term" value="F:nucleic acid conformation isomerase activity"/>
    <property type="evidence" value="ECO:0007669"/>
    <property type="project" value="UniProtKB-ARBA"/>
</dbReference>
<dbReference type="InterPro" id="IPR041471">
    <property type="entry name" value="UvrB_inter"/>
</dbReference>
<dbReference type="Pfam" id="PF00271">
    <property type="entry name" value="Helicase_C"/>
    <property type="match status" value="1"/>
</dbReference>
<reference evidence="20 21" key="1">
    <citation type="journal article" date="2016" name="ISME J.">
        <title>Chasing the elusive Euryarchaeota class WSA2: genomes reveal a uniquely fastidious methyl-reducing methanogen.</title>
        <authorList>
            <person name="Nobu M.K."/>
            <person name="Narihiro T."/>
            <person name="Kuroda K."/>
            <person name="Mei R."/>
            <person name="Liu W.T."/>
        </authorList>
    </citation>
    <scope>NUCLEOTIDE SEQUENCE [LARGE SCALE GENOMIC DNA]</scope>
    <source>
        <strain evidence="17">B03fssc0709_Meth_Bin005</strain>
        <strain evidence="18">B15fssc0709_Meth_Bin003</strain>
        <strain evidence="19">BMIXfssc0709_Meth_Bin006</strain>
    </source>
</reference>
<evidence type="ECO:0000259" key="15">
    <source>
        <dbReference type="PROSITE" id="PS51192"/>
    </source>
</evidence>
<evidence type="ECO:0000256" key="7">
    <source>
        <dbReference type="ARBA" id="ARBA00022840"/>
    </source>
</evidence>
<accession>A0A150IQG9</accession>
<dbReference type="PATRIC" id="fig|1706436.3.peg.1515"/>
<dbReference type="GO" id="GO:0006289">
    <property type="term" value="P:nucleotide-excision repair"/>
    <property type="evidence" value="ECO:0007669"/>
    <property type="project" value="UniProtKB-UniRule"/>
</dbReference>
<comment type="subcellular location">
    <subcellularLocation>
        <location evidence="1 12 13">Cytoplasm</location>
    </subcellularLocation>
</comment>
<dbReference type="InterPro" id="IPR027417">
    <property type="entry name" value="P-loop_NTPase"/>
</dbReference>
<dbReference type="Proteomes" id="UP000092403">
    <property type="component" value="Unassembled WGS sequence"/>
</dbReference>
<dbReference type="AlphaFoldDB" id="A0A150IQG9"/>
<dbReference type="CDD" id="cd17916">
    <property type="entry name" value="DEXHc_UvrB"/>
    <property type="match status" value="1"/>
</dbReference>
<feature type="domain" description="UVR" evidence="14">
    <location>
        <begin position="609"/>
        <end position="644"/>
    </location>
</feature>
<dbReference type="EMBL" id="LNGE01000046">
    <property type="protein sequence ID" value="KYC44708.1"/>
    <property type="molecule type" value="Genomic_DNA"/>
</dbReference>
<dbReference type="SUPFAM" id="SSF46600">
    <property type="entry name" value="C-terminal UvrC-binding domain of UvrB"/>
    <property type="match status" value="1"/>
</dbReference>
<dbReference type="Pfam" id="PF12344">
    <property type="entry name" value="UvrB"/>
    <property type="match status" value="1"/>
</dbReference>